<dbReference type="Proteomes" id="UP001046870">
    <property type="component" value="Chromosome 17"/>
</dbReference>
<sequence>MFVFFSGSVLYCVSDLSGICAERRFSLAPRARGRRGTACVAFLALCCCCLRTGALPWDATAKGSPGEDSGCEGHLVDACGVCGGDGLSCEVVSGTFSRSTLSVGYHKILDIPVGAKNIKIQELAKSRNYLALLTRDGESVISGSWPGRGVHHCPGPTTQELHVYVIYQQPDPSVSYQYILPRVTTHNSQPASPSHILPLGETMGLHTIKGEGFSLLDNNGNENSHPNQVPSDPLLSPTTESPGAQVGPEQLSPYGWRRTGSTLCSATCGTGRRQSVFSCVEHETGVPVLDNLCEHTQRPVPQEEDCNTQLCPAFWDVGEWSECSKSCGPGTQHRQVLCRQPLANGSVVPAGPRRCRHLEQPETSASCQLKICSEWQIGSEWTPCSVPCGVGQRVRDVKCVDNLGDVVPDEDCNMKLRPEDVQNCDMGPCARSWFFTRWSDRCSAECGEGSRSRTVVCLMNHIGSLPLEGCGDERPDDRVPCDLGPCQHKLDWYTGPWGQCSSECGTGTQSRSVVCLLHGNGSFEVAPPSDCAHLPRPADTQPCHLKRCGAKWYVTEWSACSRSCEGGYQVREVRCLADDMTESRGCDPFLMPEDREECNTQPCVPEIDESCQDMYYNCNVVVQASLCVYSYYRTACCASCRRVSGREGGLPRR</sequence>
<proteinExistence type="predicted"/>
<evidence type="ECO:0000256" key="6">
    <source>
        <dbReference type="SAM" id="MobiDB-lite"/>
    </source>
</evidence>
<dbReference type="FunFam" id="2.20.100.10:FF:000005">
    <property type="entry name" value="ADAM metallopeptidase with thrombospondin type 1 motif 9"/>
    <property type="match status" value="3"/>
</dbReference>
<evidence type="ECO:0000313" key="8">
    <source>
        <dbReference type="EMBL" id="KAG7461658.1"/>
    </source>
</evidence>
<dbReference type="PANTHER" id="PTHR13723">
    <property type="entry name" value="ADAMTS A DISINTEGRIN AND METALLOPROTEASE WITH THROMBOSPONDIN MOTIFS PROTEASE"/>
    <property type="match status" value="1"/>
</dbReference>
<dbReference type="PANTHER" id="PTHR13723:SF316">
    <property type="entry name" value="LONELY HEART, ISOFORM A"/>
    <property type="match status" value="1"/>
</dbReference>
<reference evidence="8" key="1">
    <citation type="submission" date="2021-01" db="EMBL/GenBank/DDBJ databases">
        <authorList>
            <person name="Zahm M."/>
            <person name="Roques C."/>
            <person name="Cabau C."/>
            <person name="Klopp C."/>
            <person name="Donnadieu C."/>
            <person name="Jouanno E."/>
            <person name="Lampietro C."/>
            <person name="Louis A."/>
            <person name="Herpin A."/>
            <person name="Echchiki A."/>
            <person name="Berthelot C."/>
            <person name="Parey E."/>
            <person name="Roest-Crollius H."/>
            <person name="Braasch I."/>
            <person name="Postlethwait J."/>
            <person name="Bobe J."/>
            <person name="Montfort J."/>
            <person name="Bouchez O."/>
            <person name="Begum T."/>
            <person name="Mejri S."/>
            <person name="Adams A."/>
            <person name="Chen W.-J."/>
            <person name="Guiguen Y."/>
        </authorList>
    </citation>
    <scope>NUCLEOTIDE SEQUENCE</scope>
    <source>
        <strain evidence="8">YG-15Mar2019-1</strain>
        <tissue evidence="8">Brain</tissue>
    </source>
</reference>
<dbReference type="Pfam" id="PF19030">
    <property type="entry name" value="TSP1_ADAMTS"/>
    <property type="match status" value="6"/>
</dbReference>
<dbReference type="EMBL" id="JAFDVH010000017">
    <property type="protein sequence ID" value="KAG7461658.1"/>
    <property type="molecule type" value="Genomic_DNA"/>
</dbReference>
<feature type="region of interest" description="Disordered" evidence="6">
    <location>
        <begin position="211"/>
        <end position="254"/>
    </location>
</feature>
<evidence type="ECO:0000256" key="1">
    <source>
        <dbReference type="ARBA" id="ARBA00004498"/>
    </source>
</evidence>
<feature type="domain" description="PLAC" evidence="7">
    <location>
        <begin position="607"/>
        <end position="644"/>
    </location>
</feature>
<keyword evidence="4" id="KW-0732">Signal</keyword>
<organism evidence="8 9">
    <name type="scientific">Megalops atlanticus</name>
    <name type="common">Tarpon</name>
    <name type="synonym">Clupea gigantea</name>
    <dbReference type="NCBI Taxonomy" id="7932"/>
    <lineage>
        <taxon>Eukaryota</taxon>
        <taxon>Metazoa</taxon>
        <taxon>Chordata</taxon>
        <taxon>Craniata</taxon>
        <taxon>Vertebrata</taxon>
        <taxon>Euteleostomi</taxon>
        <taxon>Actinopterygii</taxon>
        <taxon>Neopterygii</taxon>
        <taxon>Teleostei</taxon>
        <taxon>Elopiformes</taxon>
        <taxon>Megalopidae</taxon>
        <taxon>Megalops</taxon>
    </lineage>
</organism>
<dbReference type="InterPro" id="IPR010909">
    <property type="entry name" value="PLAC"/>
</dbReference>
<keyword evidence="3" id="KW-0272">Extracellular matrix</keyword>
<dbReference type="GO" id="GO:0004222">
    <property type="term" value="F:metalloendopeptidase activity"/>
    <property type="evidence" value="ECO:0007669"/>
    <property type="project" value="TreeGrafter"/>
</dbReference>
<dbReference type="Gene3D" id="2.20.100.10">
    <property type="entry name" value="Thrombospondin type-1 (TSP1) repeat"/>
    <property type="match status" value="5"/>
</dbReference>
<comment type="caution">
    <text evidence="8">The sequence shown here is derived from an EMBL/GenBank/DDBJ whole genome shotgun (WGS) entry which is preliminary data.</text>
</comment>
<accession>A0A9D3PL23</accession>
<feature type="compositionally biased region" description="Polar residues" evidence="6">
    <location>
        <begin position="216"/>
        <end position="242"/>
    </location>
</feature>
<evidence type="ECO:0000256" key="5">
    <source>
        <dbReference type="ARBA" id="ARBA00022737"/>
    </source>
</evidence>
<dbReference type="GO" id="GO:0030198">
    <property type="term" value="P:extracellular matrix organization"/>
    <property type="evidence" value="ECO:0007669"/>
    <property type="project" value="TreeGrafter"/>
</dbReference>
<name>A0A9D3PL23_MEGAT</name>
<dbReference type="SUPFAM" id="SSF82895">
    <property type="entry name" value="TSP-1 type 1 repeat"/>
    <property type="match status" value="6"/>
</dbReference>
<dbReference type="SMART" id="SM00209">
    <property type="entry name" value="TSP1"/>
    <property type="match status" value="6"/>
</dbReference>
<dbReference type="OrthoDB" id="10062690at2759"/>
<gene>
    <name evidence="8" type="ORF">MATL_G00193480</name>
</gene>
<protein>
    <recommendedName>
        <fullName evidence="7">PLAC domain-containing protein</fullName>
    </recommendedName>
</protein>
<dbReference type="InterPro" id="IPR000884">
    <property type="entry name" value="TSP1_rpt"/>
</dbReference>
<dbReference type="PROSITE" id="PS50900">
    <property type="entry name" value="PLAC"/>
    <property type="match status" value="1"/>
</dbReference>
<comment type="subcellular location">
    <subcellularLocation>
        <location evidence="1">Secreted</location>
        <location evidence="1">Extracellular space</location>
        <location evidence="1">Extracellular matrix</location>
    </subcellularLocation>
</comment>
<dbReference type="GO" id="GO:0006508">
    <property type="term" value="P:proteolysis"/>
    <property type="evidence" value="ECO:0007669"/>
    <property type="project" value="TreeGrafter"/>
</dbReference>
<keyword evidence="9" id="KW-1185">Reference proteome</keyword>
<dbReference type="PROSITE" id="PS50092">
    <property type="entry name" value="TSP1"/>
    <property type="match status" value="6"/>
</dbReference>
<dbReference type="GO" id="GO:0031012">
    <property type="term" value="C:extracellular matrix"/>
    <property type="evidence" value="ECO:0007669"/>
    <property type="project" value="TreeGrafter"/>
</dbReference>
<evidence type="ECO:0000256" key="3">
    <source>
        <dbReference type="ARBA" id="ARBA00022530"/>
    </source>
</evidence>
<dbReference type="InterPro" id="IPR010294">
    <property type="entry name" value="ADAMTS_spacer1"/>
</dbReference>
<evidence type="ECO:0000256" key="4">
    <source>
        <dbReference type="ARBA" id="ARBA00022729"/>
    </source>
</evidence>
<dbReference type="FunFam" id="2.20.100.10:FF:000039">
    <property type="entry name" value="thrombospondin type-1 domain-containing protein 4"/>
    <property type="match status" value="1"/>
</dbReference>
<evidence type="ECO:0000259" key="7">
    <source>
        <dbReference type="PROSITE" id="PS50900"/>
    </source>
</evidence>
<keyword evidence="5" id="KW-0677">Repeat</keyword>
<dbReference type="InterPro" id="IPR036383">
    <property type="entry name" value="TSP1_rpt_sf"/>
</dbReference>
<keyword evidence="2" id="KW-0964">Secreted</keyword>
<dbReference type="Gene3D" id="2.60.120.830">
    <property type="match status" value="1"/>
</dbReference>
<evidence type="ECO:0000256" key="2">
    <source>
        <dbReference type="ARBA" id="ARBA00022525"/>
    </source>
</evidence>
<dbReference type="InterPro" id="IPR050439">
    <property type="entry name" value="ADAMTS_ADAMTS-like"/>
</dbReference>
<dbReference type="Pfam" id="PF08686">
    <property type="entry name" value="PLAC"/>
    <property type="match status" value="1"/>
</dbReference>
<dbReference type="AlphaFoldDB" id="A0A9D3PL23"/>
<dbReference type="Pfam" id="PF05986">
    <property type="entry name" value="ADAMTS_spacer1"/>
    <property type="match status" value="1"/>
</dbReference>
<evidence type="ECO:0000313" key="9">
    <source>
        <dbReference type="Proteomes" id="UP001046870"/>
    </source>
</evidence>